<name>A0A437NRG9_9HYPH</name>
<dbReference type="AlphaFoldDB" id="A0A437NRG9"/>
<keyword evidence="1" id="KW-1133">Transmembrane helix</keyword>
<feature type="transmembrane region" description="Helical" evidence="1">
    <location>
        <begin position="42"/>
        <end position="63"/>
    </location>
</feature>
<dbReference type="EMBL" id="SACP01000053">
    <property type="protein sequence ID" value="RVU12550.1"/>
    <property type="molecule type" value="Genomic_DNA"/>
</dbReference>
<protein>
    <submittedName>
        <fullName evidence="2">Uncharacterized protein</fullName>
    </submittedName>
</protein>
<dbReference type="Proteomes" id="UP000286997">
    <property type="component" value="Unassembled WGS sequence"/>
</dbReference>
<comment type="caution">
    <text evidence="2">The sequence shown here is derived from an EMBL/GenBank/DDBJ whole genome shotgun (WGS) entry which is preliminary data.</text>
</comment>
<keyword evidence="1" id="KW-0812">Transmembrane</keyword>
<proteinExistence type="predicted"/>
<accession>A0A437NRG9</accession>
<organism evidence="2 3">
    <name type="scientific">Methylobacterium oryzihabitans</name>
    <dbReference type="NCBI Taxonomy" id="2499852"/>
    <lineage>
        <taxon>Bacteria</taxon>
        <taxon>Pseudomonadati</taxon>
        <taxon>Pseudomonadota</taxon>
        <taxon>Alphaproteobacteria</taxon>
        <taxon>Hyphomicrobiales</taxon>
        <taxon>Methylobacteriaceae</taxon>
        <taxon>Methylobacterium</taxon>
    </lineage>
</organism>
<reference evidence="2 3" key="1">
    <citation type="submission" date="2019-01" db="EMBL/GenBank/DDBJ databases">
        <authorList>
            <person name="Chen W.-M."/>
        </authorList>
    </citation>
    <scope>NUCLEOTIDE SEQUENCE [LARGE SCALE GENOMIC DNA]</scope>
    <source>
        <strain evidence="2 3">TER-1</strain>
    </source>
</reference>
<evidence type="ECO:0000313" key="3">
    <source>
        <dbReference type="Proteomes" id="UP000286997"/>
    </source>
</evidence>
<feature type="transmembrane region" description="Helical" evidence="1">
    <location>
        <begin position="70"/>
        <end position="87"/>
    </location>
</feature>
<evidence type="ECO:0000313" key="2">
    <source>
        <dbReference type="EMBL" id="RVU12550.1"/>
    </source>
</evidence>
<keyword evidence="1" id="KW-0472">Membrane</keyword>
<sequence length="90" mass="9199">MTALLLALVLVVWAPALMLALGLALARLTGCRVDEAGRSPCLVAGLDIGGLVHTLTVMGWLVIPMLPFMLISLLVGLGAGAVALHGLCRG</sequence>
<keyword evidence="3" id="KW-1185">Reference proteome</keyword>
<dbReference type="RefSeq" id="WP_127734096.1">
    <property type="nucleotide sequence ID" value="NZ_SACP01000053.1"/>
</dbReference>
<evidence type="ECO:0000256" key="1">
    <source>
        <dbReference type="SAM" id="Phobius"/>
    </source>
</evidence>
<dbReference type="OrthoDB" id="5948392at2"/>
<gene>
    <name evidence="2" type="ORF">EOE48_27635</name>
</gene>